<dbReference type="Proteomes" id="UP001164733">
    <property type="component" value="Chromosome"/>
</dbReference>
<dbReference type="NCBIfam" id="TIGR01563">
    <property type="entry name" value="gp16_SPP1"/>
    <property type="match status" value="1"/>
</dbReference>
<proteinExistence type="predicted"/>
<gene>
    <name evidence="1" type="ORF">LL038_03465</name>
</gene>
<evidence type="ECO:0000313" key="1">
    <source>
        <dbReference type="EMBL" id="WAG61324.1"/>
    </source>
</evidence>
<protein>
    <submittedName>
        <fullName evidence="1">Phage head closure protein</fullName>
    </submittedName>
</protein>
<dbReference type="AlphaFoldDB" id="A0AA47EL21"/>
<organism evidence="1 2">
    <name type="scientific">Clostridium estertheticum</name>
    <dbReference type="NCBI Taxonomy" id="238834"/>
    <lineage>
        <taxon>Bacteria</taxon>
        <taxon>Bacillati</taxon>
        <taxon>Bacillota</taxon>
        <taxon>Clostridia</taxon>
        <taxon>Eubacteriales</taxon>
        <taxon>Clostridiaceae</taxon>
        <taxon>Clostridium</taxon>
    </lineage>
</organism>
<dbReference type="EMBL" id="CP086239">
    <property type="protein sequence ID" value="WAG61324.1"/>
    <property type="molecule type" value="Genomic_DNA"/>
</dbReference>
<reference evidence="1" key="1">
    <citation type="submission" date="2021-11" db="EMBL/GenBank/DDBJ databases">
        <title>Clostridia strains as spoilage organisms.</title>
        <authorList>
            <person name="Wambui J."/>
            <person name="Stevens M.J.A."/>
            <person name="Stephan R."/>
        </authorList>
    </citation>
    <scope>NUCLEOTIDE SEQUENCE</scope>
    <source>
        <strain evidence="1">CF009</strain>
    </source>
</reference>
<name>A0AA47EL21_9CLOT</name>
<dbReference type="RefSeq" id="WP_216120026.1">
    <property type="nucleotide sequence ID" value="NZ_CP086239.1"/>
</dbReference>
<dbReference type="InterPro" id="IPR008767">
    <property type="entry name" value="Phage_SPP1_head-tail_adaptor"/>
</dbReference>
<dbReference type="Pfam" id="PF05521">
    <property type="entry name" value="Phage_HCP"/>
    <property type="match status" value="1"/>
</dbReference>
<accession>A0AA47EL21</accession>
<sequence>MNDFSIDINNLNKRIIIQEYTSTTKNGFVTKTWDTYKPVWASMNNLYGSEFYSAMSVQAENTVEFVVRYSNALEILLEKGSTKKYRIFWKDRTFNITFVDDIKYQHVWIKIKTLEVG</sequence>
<evidence type="ECO:0000313" key="2">
    <source>
        <dbReference type="Proteomes" id="UP001164733"/>
    </source>
</evidence>